<reference evidence="1" key="1">
    <citation type="journal article" date="2020" name="mSystems">
        <title>Genome- and Community-Level Interaction Insights into Carbon Utilization and Element Cycling Functions of Hydrothermarchaeota in Hydrothermal Sediment.</title>
        <authorList>
            <person name="Zhou Z."/>
            <person name="Liu Y."/>
            <person name="Xu W."/>
            <person name="Pan J."/>
            <person name="Luo Z.H."/>
            <person name="Li M."/>
        </authorList>
    </citation>
    <scope>NUCLEOTIDE SEQUENCE [LARGE SCALE GENOMIC DNA]</scope>
    <source>
        <strain evidence="1">SpSt-132</strain>
    </source>
</reference>
<comment type="caution">
    <text evidence="1">The sequence shown here is derived from an EMBL/GenBank/DDBJ whole genome shotgun (WGS) entry which is preliminary data.</text>
</comment>
<protein>
    <submittedName>
        <fullName evidence="1">Uncharacterized protein</fullName>
    </submittedName>
</protein>
<gene>
    <name evidence="1" type="ORF">ENO47_07500</name>
</gene>
<dbReference type="AlphaFoldDB" id="A0A7C2ZFF9"/>
<accession>A0A7C2ZFF9</accession>
<evidence type="ECO:0000313" key="1">
    <source>
        <dbReference type="EMBL" id="HEW46490.1"/>
    </source>
</evidence>
<name>A0A7C2ZFF9_9AQUI</name>
<organism evidence="1">
    <name type="scientific">Hydrogenobacter sp</name>
    <dbReference type="NCBI Taxonomy" id="2152829"/>
    <lineage>
        <taxon>Bacteria</taxon>
        <taxon>Pseudomonadati</taxon>
        <taxon>Aquificota</taxon>
        <taxon>Aquificia</taxon>
        <taxon>Aquificales</taxon>
        <taxon>Aquificaceae</taxon>
        <taxon>Hydrogenobacter</taxon>
    </lineage>
</organism>
<proteinExistence type="predicted"/>
<sequence length="104" mass="11939">MTKEFEIGISLLKKVHKELESLMQVQDRLNARIIVNSIINPITASAYQIRVGDGPHKEELLEHLLKLVKEMRDLSDIKTMQETIGKVLELLKEFEETPAEKKEG</sequence>
<dbReference type="EMBL" id="DSFP01000065">
    <property type="protein sequence ID" value="HEW46490.1"/>
    <property type="molecule type" value="Genomic_DNA"/>
</dbReference>